<evidence type="ECO:0000313" key="2">
    <source>
        <dbReference type="Proteomes" id="UP001364211"/>
    </source>
</evidence>
<organism evidence="1 2">
    <name type="scientific">Pseudonocardia spirodelae</name>
    <dbReference type="NCBI Taxonomy" id="3133431"/>
    <lineage>
        <taxon>Bacteria</taxon>
        <taxon>Bacillati</taxon>
        <taxon>Actinomycetota</taxon>
        <taxon>Actinomycetes</taxon>
        <taxon>Pseudonocardiales</taxon>
        <taxon>Pseudonocardiaceae</taxon>
        <taxon>Pseudonocardia</taxon>
    </lineage>
</organism>
<accession>A0ABU8TCU9</accession>
<dbReference type="Pfam" id="PF04328">
    <property type="entry name" value="Sel_put"/>
    <property type="match status" value="1"/>
</dbReference>
<dbReference type="RefSeq" id="WP_340294507.1">
    <property type="nucleotide sequence ID" value="NZ_JBBJUP010000023.1"/>
</dbReference>
<reference evidence="1 2" key="1">
    <citation type="submission" date="2024-03" db="EMBL/GenBank/DDBJ databases">
        <title>Draft genome sequence of Pseudonocardia sp. DW16-2.</title>
        <authorList>
            <person name="Duangmal K."/>
        </authorList>
    </citation>
    <scope>NUCLEOTIDE SEQUENCE [LARGE SCALE GENOMIC DNA]</scope>
    <source>
        <strain evidence="1 2">DW16-2</strain>
    </source>
</reference>
<dbReference type="EMBL" id="JBBJUP010000023">
    <property type="protein sequence ID" value="MEJ8281788.1"/>
    <property type="molecule type" value="Genomic_DNA"/>
</dbReference>
<name>A0ABU8TCU9_9PSEU</name>
<sequence>MSRLRAAWDLVRELAGERDYERYLAHRARYHPGEPVLGEREFWRERTDRQERVASARCC</sequence>
<comment type="caution">
    <text evidence="1">The sequence shown here is derived from an EMBL/GenBank/DDBJ whole genome shotgun (WGS) entry which is preliminary data.</text>
</comment>
<gene>
    <name evidence="1" type="ORF">WJX68_22835</name>
</gene>
<dbReference type="Proteomes" id="UP001364211">
    <property type="component" value="Unassembled WGS sequence"/>
</dbReference>
<proteinExistence type="predicted"/>
<evidence type="ECO:0000313" key="1">
    <source>
        <dbReference type="EMBL" id="MEJ8281788.1"/>
    </source>
</evidence>
<protein>
    <submittedName>
        <fullName evidence="1">YbdD/YjiX family protein</fullName>
    </submittedName>
</protein>
<keyword evidence="2" id="KW-1185">Reference proteome</keyword>
<dbReference type="InterPro" id="IPR007423">
    <property type="entry name" value="Sel_put"/>
</dbReference>